<dbReference type="Proteomes" id="UP000288805">
    <property type="component" value="Unassembled WGS sequence"/>
</dbReference>
<evidence type="ECO:0000313" key="1">
    <source>
        <dbReference type="EMBL" id="RVX03621.1"/>
    </source>
</evidence>
<comment type="caution">
    <text evidence="1">The sequence shown here is derived from an EMBL/GenBank/DDBJ whole genome shotgun (WGS) entry which is preliminary data.</text>
</comment>
<accession>A0A438J3S7</accession>
<organism evidence="1 2">
    <name type="scientific">Vitis vinifera</name>
    <name type="common">Grape</name>
    <dbReference type="NCBI Taxonomy" id="29760"/>
    <lineage>
        <taxon>Eukaryota</taxon>
        <taxon>Viridiplantae</taxon>
        <taxon>Streptophyta</taxon>
        <taxon>Embryophyta</taxon>
        <taxon>Tracheophyta</taxon>
        <taxon>Spermatophyta</taxon>
        <taxon>Magnoliopsida</taxon>
        <taxon>eudicotyledons</taxon>
        <taxon>Gunneridae</taxon>
        <taxon>Pentapetalae</taxon>
        <taxon>rosids</taxon>
        <taxon>Vitales</taxon>
        <taxon>Vitaceae</taxon>
        <taxon>Viteae</taxon>
        <taxon>Vitis</taxon>
    </lineage>
</organism>
<sequence length="173" mass="19766">MEATLEDQHSHQGRQDNLNEFRSMRDRMHPPRMSAPSCIVPPTEQLVIRPYLVPLLPTFHGMESENPYAHINEFEDQLLETMCGGDFMSKNPEEAMDFLSYVAEVSRGWDEPTKGEVGKMKSQLNAFNAKAGMYTLKEDDDMKAKLAAMTRRLEELELKRIHEVQAVAEAPVQ</sequence>
<evidence type="ECO:0000313" key="2">
    <source>
        <dbReference type="Proteomes" id="UP000288805"/>
    </source>
</evidence>
<dbReference type="AlphaFoldDB" id="A0A438J3S7"/>
<proteinExistence type="predicted"/>
<gene>
    <name evidence="1" type="ORF">CK203_027777</name>
</gene>
<dbReference type="EMBL" id="QGNW01000065">
    <property type="protein sequence ID" value="RVX03621.1"/>
    <property type="molecule type" value="Genomic_DNA"/>
</dbReference>
<evidence type="ECO:0008006" key="3">
    <source>
        <dbReference type="Google" id="ProtNLM"/>
    </source>
</evidence>
<protein>
    <recommendedName>
        <fullName evidence="3">Retrotransposon gag domain-containing protein</fullName>
    </recommendedName>
</protein>
<reference evidence="1 2" key="1">
    <citation type="journal article" date="2018" name="PLoS Genet.">
        <title>Population sequencing reveals clonal diversity and ancestral inbreeding in the grapevine cultivar Chardonnay.</title>
        <authorList>
            <person name="Roach M.J."/>
            <person name="Johnson D.L."/>
            <person name="Bohlmann J."/>
            <person name="van Vuuren H.J."/>
            <person name="Jones S.J."/>
            <person name="Pretorius I.S."/>
            <person name="Schmidt S.A."/>
            <person name="Borneman A.R."/>
        </authorList>
    </citation>
    <scope>NUCLEOTIDE SEQUENCE [LARGE SCALE GENOMIC DNA]</scope>
    <source>
        <strain evidence="2">cv. Chardonnay</strain>
        <tissue evidence="1">Leaf</tissue>
    </source>
</reference>
<name>A0A438J3S7_VITVI</name>